<evidence type="ECO:0000313" key="7">
    <source>
        <dbReference type="EMBL" id="KAA6186740.1"/>
    </source>
</evidence>
<proteinExistence type="predicted"/>
<evidence type="ECO:0000256" key="5">
    <source>
        <dbReference type="ARBA" id="ARBA00023136"/>
    </source>
</evidence>
<dbReference type="RefSeq" id="WP_150091053.1">
    <property type="nucleotide sequence ID" value="NZ_VWXX01000004.1"/>
</dbReference>
<keyword evidence="2" id="KW-1003">Cell membrane</keyword>
<dbReference type="PANTHER" id="PTHR43646:SF2">
    <property type="entry name" value="GLYCOSYLTRANSFERASE 2-LIKE DOMAIN-CONTAINING PROTEIN"/>
    <property type="match status" value="1"/>
</dbReference>
<evidence type="ECO:0000313" key="8">
    <source>
        <dbReference type="Proteomes" id="UP000322981"/>
    </source>
</evidence>
<dbReference type="GO" id="GO:0016757">
    <property type="term" value="F:glycosyltransferase activity"/>
    <property type="evidence" value="ECO:0007669"/>
    <property type="project" value="UniProtKB-KW"/>
</dbReference>
<protein>
    <submittedName>
        <fullName evidence="7">Glycosyltransferase family 2 protein</fullName>
    </submittedName>
</protein>
<feature type="domain" description="Galactosyltransferase C-terminal" evidence="6">
    <location>
        <begin position="155"/>
        <end position="209"/>
    </location>
</feature>
<name>A0A5M8FR22_9GAMM</name>
<evidence type="ECO:0000256" key="1">
    <source>
        <dbReference type="ARBA" id="ARBA00004236"/>
    </source>
</evidence>
<dbReference type="GO" id="GO:0005886">
    <property type="term" value="C:plasma membrane"/>
    <property type="evidence" value="ECO:0007669"/>
    <property type="project" value="UniProtKB-SubCell"/>
</dbReference>
<keyword evidence="4 7" id="KW-0808">Transferase</keyword>
<dbReference type="CDD" id="cd00761">
    <property type="entry name" value="Glyco_tranf_GTA_type"/>
    <property type="match status" value="1"/>
</dbReference>
<dbReference type="EMBL" id="VWXX01000004">
    <property type="protein sequence ID" value="KAA6186740.1"/>
    <property type="molecule type" value="Genomic_DNA"/>
</dbReference>
<evidence type="ECO:0000256" key="2">
    <source>
        <dbReference type="ARBA" id="ARBA00022475"/>
    </source>
</evidence>
<comment type="subcellular location">
    <subcellularLocation>
        <location evidence="1">Cell membrane</location>
    </subcellularLocation>
</comment>
<dbReference type="AlphaFoldDB" id="A0A5M8FR22"/>
<sequence>MAVTFITTFRAGDPRRLDNLAFVLAWYRRQLDWEFVLVEQDQAPVLESEALPEGIKRLFVVNPGPFNRPWGFNVGVRAARGDVLFFCDADLLVPTQALQAAAMLCSRRMLAVNPYGALADLSQAESDGLLQQTRPPCFERDDASRQRAGHESLCFCGGAFMLRRDLLRHMGGFDERFLGWGAEDDAMSLRLQRTTADIAELHQHNALHLWHQRPAETTYGSPHYANNLALLRELAAMQPERFRFLCEVQRQLTGNPGKYERLDPLGGLLQHPVS</sequence>
<dbReference type="Pfam" id="PF02709">
    <property type="entry name" value="Glyco_transf_7C"/>
    <property type="match status" value="1"/>
</dbReference>
<dbReference type="Gene3D" id="3.90.550.10">
    <property type="entry name" value="Spore Coat Polysaccharide Biosynthesis Protein SpsA, Chain A"/>
    <property type="match status" value="1"/>
</dbReference>
<dbReference type="InterPro" id="IPR029044">
    <property type="entry name" value="Nucleotide-diphossugar_trans"/>
</dbReference>
<keyword evidence="3" id="KW-0328">Glycosyltransferase</keyword>
<keyword evidence="5" id="KW-0472">Membrane</keyword>
<evidence type="ECO:0000259" key="6">
    <source>
        <dbReference type="Pfam" id="PF02709"/>
    </source>
</evidence>
<dbReference type="Proteomes" id="UP000322981">
    <property type="component" value="Unassembled WGS sequence"/>
</dbReference>
<keyword evidence="8" id="KW-1185">Reference proteome</keyword>
<accession>A0A5M8FR22</accession>
<dbReference type="OrthoDB" id="9801954at2"/>
<dbReference type="InterPro" id="IPR027791">
    <property type="entry name" value="Galactosyl_T_C"/>
</dbReference>
<evidence type="ECO:0000256" key="4">
    <source>
        <dbReference type="ARBA" id="ARBA00022679"/>
    </source>
</evidence>
<gene>
    <name evidence="7" type="ORF">F2Q65_05065</name>
</gene>
<comment type="caution">
    <text evidence="7">The sequence shown here is derived from an EMBL/GenBank/DDBJ whole genome shotgun (WGS) entry which is preliminary data.</text>
</comment>
<dbReference type="SUPFAM" id="SSF53448">
    <property type="entry name" value="Nucleotide-diphospho-sugar transferases"/>
    <property type="match status" value="1"/>
</dbReference>
<evidence type="ECO:0000256" key="3">
    <source>
        <dbReference type="ARBA" id="ARBA00022676"/>
    </source>
</evidence>
<dbReference type="PANTHER" id="PTHR43646">
    <property type="entry name" value="GLYCOSYLTRANSFERASE"/>
    <property type="match status" value="1"/>
</dbReference>
<organism evidence="7 8">
    <name type="scientific">Thiohalocapsa marina</name>
    <dbReference type="NCBI Taxonomy" id="424902"/>
    <lineage>
        <taxon>Bacteria</taxon>
        <taxon>Pseudomonadati</taxon>
        <taxon>Pseudomonadota</taxon>
        <taxon>Gammaproteobacteria</taxon>
        <taxon>Chromatiales</taxon>
        <taxon>Chromatiaceae</taxon>
        <taxon>Thiohalocapsa</taxon>
    </lineage>
</organism>
<reference evidence="7 8" key="1">
    <citation type="submission" date="2019-09" db="EMBL/GenBank/DDBJ databases">
        <title>Whole-genome sequence of the purple sulfur bacterium Thiohalocapsa marina DSM 19078.</title>
        <authorList>
            <person name="Kyndt J.A."/>
            <person name="Meyer T.E."/>
        </authorList>
    </citation>
    <scope>NUCLEOTIDE SEQUENCE [LARGE SCALE GENOMIC DNA]</scope>
    <source>
        <strain evidence="7 8">DSM 19078</strain>
    </source>
</reference>